<dbReference type="Proteomes" id="UP000062255">
    <property type="component" value="Chromosome"/>
</dbReference>
<organism evidence="2 3">
    <name type="scientific">Mycolicibacterium goodii</name>
    <name type="common">Mycobacterium goodii</name>
    <dbReference type="NCBI Taxonomy" id="134601"/>
    <lineage>
        <taxon>Bacteria</taxon>
        <taxon>Bacillati</taxon>
        <taxon>Actinomycetota</taxon>
        <taxon>Actinomycetes</taxon>
        <taxon>Mycobacteriales</taxon>
        <taxon>Mycobacteriaceae</taxon>
        <taxon>Mycolicibacterium</taxon>
    </lineage>
</organism>
<protein>
    <submittedName>
        <fullName evidence="2">Uncharacterized protein</fullName>
    </submittedName>
</protein>
<dbReference type="AlphaFoldDB" id="A0A0K0X0V8"/>
<evidence type="ECO:0000313" key="3">
    <source>
        <dbReference type="Proteomes" id="UP000062255"/>
    </source>
</evidence>
<dbReference type="PATRIC" id="fig|134601.6.peg.678"/>
<name>A0A0K0X0V8_MYCGD</name>
<evidence type="ECO:0000313" key="2">
    <source>
        <dbReference type="EMBL" id="AKS31054.1"/>
    </source>
</evidence>
<sequence length="68" mass="7374">MRSKKNARSGRCRHGASVISLEEYRRWGPRPEPGDSDDAIDAPVEPVAGVATDPVDPVDDEGGIILCW</sequence>
<evidence type="ECO:0000256" key="1">
    <source>
        <dbReference type="SAM" id="MobiDB-lite"/>
    </source>
</evidence>
<dbReference type="RefSeq" id="WP_049743463.1">
    <property type="nucleotide sequence ID" value="NZ_CP012150.1"/>
</dbReference>
<dbReference type="KEGG" id="mgo:AFA91_03245"/>
<accession>A0A0K0X0V8</accession>
<proteinExistence type="predicted"/>
<feature type="region of interest" description="Disordered" evidence="1">
    <location>
        <begin position="24"/>
        <end position="58"/>
    </location>
</feature>
<reference evidence="2 3" key="1">
    <citation type="submission" date="2015-07" db="EMBL/GenBank/DDBJ databases">
        <title>Complete genome sequence of Mycobacterium goodii X7B, a facultative thermophilic biodesulfurizing bacterium.</title>
        <authorList>
            <person name="Yu B."/>
            <person name="Li F."/>
            <person name="Xu P."/>
        </authorList>
    </citation>
    <scope>NUCLEOTIDE SEQUENCE [LARGE SCALE GENOMIC DNA]</scope>
    <source>
        <strain evidence="2 3">X7B</strain>
    </source>
</reference>
<gene>
    <name evidence="2" type="ORF">AFA91_03245</name>
</gene>
<dbReference type="EMBL" id="CP012150">
    <property type="protein sequence ID" value="AKS31054.1"/>
    <property type="molecule type" value="Genomic_DNA"/>
</dbReference>